<proteinExistence type="predicted"/>
<evidence type="ECO:0000313" key="1">
    <source>
        <dbReference type="EMBL" id="KAL3738442.1"/>
    </source>
</evidence>
<protein>
    <submittedName>
        <fullName evidence="1">Uncharacterized protein</fullName>
    </submittedName>
</protein>
<keyword evidence="2" id="KW-1185">Reference proteome</keyword>
<comment type="caution">
    <text evidence="1">The sequence shown here is derived from an EMBL/GenBank/DDBJ whole genome shotgun (WGS) entry which is preliminary data.</text>
</comment>
<dbReference type="Proteomes" id="UP001634007">
    <property type="component" value="Unassembled WGS sequence"/>
</dbReference>
<sequence length="110" mass="11211">MVVPGQSRCEKGGRRTLAVGGLRADAGCRRGGWRTQRRASGRRRRVVAGGAAVTGEGAMASRRVGEVAGAGAVQQGQGVQTDGLAAAGVVRRLGCRSGGAGAERQLAERR</sequence>
<gene>
    <name evidence="1" type="ORF">ACJRO7_019906</name>
</gene>
<dbReference type="EMBL" id="JBJKBG010000005">
    <property type="protein sequence ID" value="KAL3738442.1"/>
    <property type="molecule type" value="Genomic_DNA"/>
</dbReference>
<organism evidence="1 2">
    <name type="scientific">Eucalyptus globulus</name>
    <name type="common">Tasmanian blue gum</name>
    <dbReference type="NCBI Taxonomy" id="34317"/>
    <lineage>
        <taxon>Eukaryota</taxon>
        <taxon>Viridiplantae</taxon>
        <taxon>Streptophyta</taxon>
        <taxon>Embryophyta</taxon>
        <taxon>Tracheophyta</taxon>
        <taxon>Spermatophyta</taxon>
        <taxon>Magnoliopsida</taxon>
        <taxon>eudicotyledons</taxon>
        <taxon>Gunneridae</taxon>
        <taxon>Pentapetalae</taxon>
        <taxon>rosids</taxon>
        <taxon>malvids</taxon>
        <taxon>Myrtales</taxon>
        <taxon>Myrtaceae</taxon>
        <taxon>Myrtoideae</taxon>
        <taxon>Eucalypteae</taxon>
        <taxon>Eucalyptus</taxon>
    </lineage>
</organism>
<name>A0ABD3KLK1_EUCGL</name>
<accession>A0ABD3KLK1</accession>
<reference evidence="1 2" key="1">
    <citation type="submission" date="2024-11" db="EMBL/GenBank/DDBJ databases">
        <title>Chromosome-level genome assembly of Eucalyptus globulus Labill. provides insights into its genome evolution.</title>
        <authorList>
            <person name="Li X."/>
        </authorList>
    </citation>
    <scope>NUCLEOTIDE SEQUENCE [LARGE SCALE GENOMIC DNA]</scope>
    <source>
        <strain evidence="1">CL2024</strain>
        <tissue evidence="1">Fresh tender leaves</tissue>
    </source>
</reference>
<evidence type="ECO:0000313" key="2">
    <source>
        <dbReference type="Proteomes" id="UP001634007"/>
    </source>
</evidence>
<dbReference type="AlphaFoldDB" id="A0ABD3KLK1"/>